<evidence type="ECO:0000256" key="4">
    <source>
        <dbReference type="HAMAP-Rule" id="MF_01369"/>
    </source>
</evidence>
<feature type="compositionally biased region" description="Polar residues" evidence="5">
    <location>
        <begin position="10"/>
        <end position="22"/>
    </location>
</feature>
<dbReference type="GO" id="GO:1990904">
    <property type="term" value="C:ribonucleoprotein complex"/>
    <property type="evidence" value="ECO:0007669"/>
    <property type="project" value="UniProtKB-KW"/>
</dbReference>
<dbReference type="Proteomes" id="UP000231602">
    <property type="component" value="Unassembled WGS sequence"/>
</dbReference>
<dbReference type="GO" id="GO:0005840">
    <property type="term" value="C:ribosome"/>
    <property type="evidence" value="ECO:0007669"/>
    <property type="project" value="UniProtKB-KW"/>
</dbReference>
<evidence type="ECO:0000313" key="7">
    <source>
        <dbReference type="Proteomes" id="UP000231602"/>
    </source>
</evidence>
<dbReference type="NCBIfam" id="NF004363">
    <property type="entry name" value="PRK05738.2-4"/>
    <property type="match status" value="1"/>
</dbReference>
<dbReference type="InterPro" id="IPR013025">
    <property type="entry name" value="Ribosomal_uL23-like"/>
</dbReference>
<dbReference type="InterPro" id="IPR012677">
    <property type="entry name" value="Nucleotide-bd_a/b_plait_sf"/>
</dbReference>
<dbReference type="GO" id="GO:0019843">
    <property type="term" value="F:rRNA binding"/>
    <property type="evidence" value="ECO:0007669"/>
    <property type="project" value="UniProtKB-UniRule"/>
</dbReference>
<keyword evidence="3 4" id="KW-0687">Ribonucleoprotein</keyword>
<dbReference type="GO" id="GO:0006412">
    <property type="term" value="P:translation"/>
    <property type="evidence" value="ECO:0007669"/>
    <property type="project" value="UniProtKB-UniRule"/>
</dbReference>
<comment type="subunit">
    <text evidence="4">Part of the 50S ribosomal subunit. Contacts protein L29, and trigger factor when it is bound to the ribosome.</text>
</comment>
<dbReference type="GO" id="GO:0003735">
    <property type="term" value="F:structural constituent of ribosome"/>
    <property type="evidence" value="ECO:0007669"/>
    <property type="project" value="InterPro"/>
</dbReference>
<keyword evidence="2 4" id="KW-0689">Ribosomal protein</keyword>
<sequence length="118" mass="13165">MTDIKKKTNAQENKTEINNSDKISGGKNIFIIKNPLITEKSYSQSLSGKYSFLVERNANKSEIKKAIKSIYKVDIIGVNTINIKGKDTRFGAKTTKHGKYKKAIVELKSGQKIDTMPA</sequence>
<dbReference type="PANTHER" id="PTHR11620">
    <property type="entry name" value="60S RIBOSOMAL PROTEIN L23A"/>
    <property type="match status" value="1"/>
</dbReference>
<evidence type="ECO:0000256" key="1">
    <source>
        <dbReference type="ARBA" id="ARBA00006700"/>
    </source>
</evidence>
<evidence type="ECO:0000256" key="2">
    <source>
        <dbReference type="ARBA" id="ARBA00022980"/>
    </source>
</evidence>
<comment type="similarity">
    <text evidence="1 4">Belongs to the universal ribosomal protein uL23 family.</text>
</comment>
<dbReference type="Pfam" id="PF00276">
    <property type="entry name" value="Ribosomal_L23"/>
    <property type="match status" value="1"/>
</dbReference>
<dbReference type="SUPFAM" id="SSF54189">
    <property type="entry name" value="Ribosomal proteins S24e, L23 and L15e"/>
    <property type="match status" value="1"/>
</dbReference>
<dbReference type="EMBL" id="PCXV01000024">
    <property type="protein sequence ID" value="PIR44146.1"/>
    <property type="molecule type" value="Genomic_DNA"/>
</dbReference>
<comment type="caution">
    <text evidence="6">The sequence shown here is derived from an EMBL/GenBank/DDBJ whole genome shotgun (WGS) entry which is preliminary data.</text>
</comment>
<organism evidence="6 7">
    <name type="scientific">Candidatus Wolfebacteria bacterium CG10_big_fil_rev_8_21_14_0_10_31_9</name>
    <dbReference type="NCBI Taxonomy" id="1975070"/>
    <lineage>
        <taxon>Bacteria</taxon>
        <taxon>Candidatus Wolfeibacteriota</taxon>
    </lineage>
</organism>
<proteinExistence type="inferred from homology"/>
<keyword evidence="4" id="KW-0699">rRNA-binding</keyword>
<dbReference type="Gene3D" id="3.30.70.330">
    <property type="match status" value="1"/>
</dbReference>
<dbReference type="InterPro" id="IPR012678">
    <property type="entry name" value="Ribosomal_uL23/eL15/eS24_sf"/>
</dbReference>
<dbReference type="AlphaFoldDB" id="A0A2H0RCQ5"/>
<feature type="region of interest" description="Disordered" evidence="5">
    <location>
        <begin position="1"/>
        <end position="25"/>
    </location>
</feature>
<name>A0A2H0RCQ5_9BACT</name>
<keyword evidence="4" id="KW-0694">RNA-binding</keyword>
<evidence type="ECO:0000256" key="5">
    <source>
        <dbReference type="SAM" id="MobiDB-lite"/>
    </source>
</evidence>
<reference evidence="6 7" key="1">
    <citation type="submission" date="2017-09" db="EMBL/GenBank/DDBJ databases">
        <title>Depth-based differentiation of microbial function through sediment-hosted aquifers and enrichment of novel symbionts in the deep terrestrial subsurface.</title>
        <authorList>
            <person name="Probst A.J."/>
            <person name="Ladd B."/>
            <person name="Jarett J.K."/>
            <person name="Geller-Mcgrath D.E."/>
            <person name="Sieber C.M."/>
            <person name="Emerson J.B."/>
            <person name="Anantharaman K."/>
            <person name="Thomas B.C."/>
            <person name="Malmstrom R."/>
            <person name="Stieglmeier M."/>
            <person name="Klingl A."/>
            <person name="Woyke T."/>
            <person name="Ryan C.M."/>
            <person name="Banfield J.F."/>
        </authorList>
    </citation>
    <scope>NUCLEOTIDE SEQUENCE [LARGE SCALE GENOMIC DNA]</scope>
    <source>
        <strain evidence="6">CG10_big_fil_rev_8_21_14_0_10_31_9</strain>
    </source>
</reference>
<evidence type="ECO:0000256" key="3">
    <source>
        <dbReference type="ARBA" id="ARBA00023274"/>
    </source>
</evidence>
<evidence type="ECO:0000313" key="6">
    <source>
        <dbReference type="EMBL" id="PIR44146.1"/>
    </source>
</evidence>
<protein>
    <recommendedName>
        <fullName evidence="4">Large ribosomal subunit protein uL23</fullName>
    </recommendedName>
</protein>
<accession>A0A2H0RCQ5</accession>
<dbReference type="HAMAP" id="MF_01369_B">
    <property type="entry name" value="Ribosomal_uL23_B"/>
    <property type="match status" value="1"/>
</dbReference>
<gene>
    <name evidence="4" type="primary">rplW</name>
    <name evidence="6" type="ORF">COV23_01575</name>
</gene>
<comment type="function">
    <text evidence="4">One of the early assembly proteins it binds 23S rRNA. One of the proteins that surrounds the polypeptide exit tunnel on the outside of the ribosome. Forms the main docking site for trigger factor binding to the ribosome.</text>
</comment>